<dbReference type="InterPro" id="IPR002744">
    <property type="entry name" value="MIP18-like"/>
</dbReference>
<evidence type="ECO:0000259" key="2">
    <source>
        <dbReference type="Pfam" id="PF01883"/>
    </source>
</evidence>
<dbReference type="EMBL" id="LAZR01003191">
    <property type="protein sequence ID" value="KKN20964.1"/>
    <property type="molecule type" value="Genomic_DNA"/>
</dbReference>
<dbReference type="SUPFAM" id="SSF117916">
    <property type="entry name" value="Fe-S cluster assembly (FSCA) domain-like"/>
    <property type="match status" value="1"/>
</dbReference>
<protein>
    <recommendedName>
        <fullName evidence="2">MIP18 family-like domain-containing protein</fullName>
    </recommendedName>
</protein>
<dbReference type="AlphaFoldDB" id="A0A0F9NSQ4"/>
<organism evidence="3">
    <name type="scientific">marine sediment metagenome</name>
    <dbReference type="NCBI Taxonomy" id="412755"/>
    <lineage>
        <taxon>unclassified sequences</taxon>
        <taxon>metagenomes</taxon>
        <taxon>ecological metagenomes</taxon>
    </lineage>
</organism>
<feature type="domain" description="MIP18 family-like" evidence="2">
    <location>
        <begin position="5"/>
        <end position="75"/>
    </location>
</feature>
<proteinExistence type="predicted"/>
<feature type="region of interest" description="Disordered" evidence="1">
    <location>
        <begin position="79"/>
        <end position="103"/>
    </location>
</feature>
<evidence type="ECO:0000313" key="3">
    <source>
        <dbReference type="EMBL" id="KKN20964.1"/>
    </source>
</evidence>
<evidence type="ECO:0000256" key="1">
    <source>
        <dbReference type="SAM" id="MobiDB-lite"/>
    </source>
</evidence>
<sequence length="118" mass="12339">MSITRDAVLARLKTLKDPISGKDIVELGLVKALTVDEGTVRFVLEVNPSHADAYAKLRDEADAAVKAMEGVSAVSAVLTAHSKQAPPPDLKMGRKSEPAGPEKIPGVDRIIAIASGKG</sequence>
<comment type="caution">
    <text evidence="3">The sequence shown here is derived from an EMBL/GenBank/DDBJ whole genome shotgun (WGS) entry which is preliminary data.</text>
</comment>
<reference evidence="3" key="1">
    <citation type="journal article" date="2015" name="Nature">
        <title>Complex archaea that bridge the gap between prokaryotes and eukaryotes.</title>
        <authorList>
            <person name="Spang A."/>
            <person name="Saw J.H."/>
            <person name="Jorgensen S.L."/>
            <person name="Zaremba-Niedzwiedzka K."/>
            <person name="Martijn J."/>
            <person name="Lind A.E."/>
            <person name="van Eijk R."/>
            <person name="Schleper C."/>
            <person name="Guy L."/>
            <person name="Ettema T.J."/>
        </authorList>
    </citation>
    <scope>NUCLEOTIDE SEQUENCE</scope>
</reference>
<accession>A0A0F9NSQ4</accession>
<gene>
    <name evidence="3" type="ORF">LCGC14_0930120</name>
</gene>
<dbReference type="Pfam" id="PF01883">
    <property type="entry name" value="FeS_assembly_P"/>
    <property type="match status" value="1"/>
</dbReference>
<name>A0A0F9NSQ4_9ZZZZ</name>
<dbReference type="InterPro" id="IPR034904">
    <property type="entry name" value="FSCA_dom_sf"/>
</dbReference>
<dbReference type="Gene3D" id="3.30.300.130">
    <property type="entry name" value="Fe-S cluster assembly (FSCA)"/>
    <property type="match status" value="1"/>
</dbReference>
<feature type="non-terminal residue" evidence="3">
    <location>
        <position position="118"/>
    </location>
</feature>